<evidence type="ECO:0000313" key="2">
    <source>
        <dbReference type="EMBL" id="KLU88866.1"/>
    </source>
</evidence>
<reference evidence="3" key="5">
    <citation type="submission" date="2015-06" db="UniProtKB">
        <authorList>
            <consortium name="EnsemblFungi"/>
        </authorList>
    </citation>
    <scope>IDENTIFICATION</scope>
    <source>
        <strain evidence="3">ATCC 64411</strain>
    </source>
</reference>
<dbReference type="Proteomes" id="UP000011715">
    <property type="component" value="Unassembled WGS sequence"/>
</dbReference>
<evidence type="ECO:0000313" key="4">
    <source>
        <dbReference type="Proteomes" id="UP000011715"/>
    </source>
</evidence>
<dbReference type="EnsemblFungi" id="MAPG_07847T0">
    <property type="protein sequence ID" value="MAPG_07847T0"/>
    <property type="gene ID" value="MAPG_07847"/>
</dbReference>
<feature type="compositionally biased region" description="Basic and acidic residues" evidence="1">
    <location>
        <begin position="183"/>
        <end position="205"/>
    </location>
</feature>
<evidence type="ECO:0000313" key="3">
    <source>
        <dbReference type="EnsemblFungi" id="MAPG_07847T0"/>
    </source>
</evidence>
<keyword evidence="4" id="KW-1185">Reference proteome</keyword>
<organism evidence="3 4">
    <name type="scientific">Magnaporthiopsis poae (strain ATCC 64411 / 73-15)</name>
    <name type="common">Kentucky bluegrass fungus</name>
    <name type="synonym">Magnaporthe poae</name>
    <dbReference type="NCBI Taxonomy" id="644358"/>
    <lineage>
        <taxon>Eukaryota</taxon>
        <taxon>Fungi</taxon>
        <taxon>Dikarya</taxon>
        <taxon>Ascomycota</taxon>
        <taxon>Pezizomycotina</taxon>
        <taxon>Sordariomycetes</taxon>
        <taxon>Sordariomycetidae</taxon>
        <taxon>Magnaporthales</taxon>
        <taxon>Magnaporthaceae</taxon>
        <taxon>Magnaporthiopsis</taxon>
    </lineage>
</organism>
<dbReference type="VEuPathDB" id="FungiDB:MAPG_07847"/>
<reference evidence="2" key="3">
    <citation type="submission" date="2011-03" db="EMBL/GenBank/DDBJ databases">
        <title>Annotation of Magnaporthe poae ATCC 64411.</title>
        <authorList>
            <person name="Ma L.-J."/>
            <person name="Dead R."/>
            <person name="Young S.K."/>
            <person name="Zeng Q."/>
            <person name="Gargeya S."/>
            <person name="Fitzgerald M."/>
            <person name="Haas B."/>
            <person name="Abouelleil A."/>
            <person name="Alvarado L."/>
            <person name="Arachchi H.M."/>
            <person name="Berlin A."/>
            <person name="Brown A."/>
            <person name="Chapman S.B."/>
            <person name="Chen Z."/>
            <person name="Dunbar C."/>
            <person name="Freedman E."/>
            <person name="Gearin G."/>
            <person name="Gellesch M."/>
            <person name="Goldberg J."/>
            <person name="Griggs A."/>
            <person name="Gujja S."/>
            <person name="Heiman D."/>
            <person name="Howarth C."/>
            <person name="Larson L."/>
            <person name="Lui A."/>
            <person name="MacDonald P.J.P."/>
            <person name="Mehta T."/>
            <person name="Montmayeur A."/>
            <person name="Murphy C."/>
            <person name="Neiman D."/>
            <person name="Pearson M."/>
            <person name="Priest M."/>
            <person name="Roberts A."/>
            <person name="Saif S."/>
            <person name="Shea T."/>
            <person name="Shenoy N."/>
            <person name="Sisk P."/>
            <person name="Stolte C."/>
            <person name="Sykes S."/>
            <person name="Yandava C."/>
            <person name="Wortman J."/>
            <person name="Nusbaum C."/>
            <person name="Birren B."/>
        </authorList>
    </citation>
    <scope>NUCLEOTIDE SEQUENCE</scope>
    <source>
        <strain evidence="2">ATCC 64411</strain>
    </source>
</reference>
<name>A0A0C4E5S3_MAGP6</name>
<dbReference type="EMBL" id="GL876972">
    <property type="protein sequence ID" value="KLU88866.1"/>
    <property type="molecule type" value="Genomic_DNA"/>
</dbReference>
<protein>
    <submittedName>
        <fullName evidence="2 3">Uncharacterized protein</fullName>
    </submittedName>
</protein>
<gene>
    <name evidence="2" type="ORF">MAPG_07847</name>
</gene>
<proteinExistence type="predicted"/>
<dbReference type="EMBL" id="ADBL01001903">
    <property type="status" value="NOT_ANNOTATED_CDS"/>
    <property type="molecule type" value="Genomic_DNA"/>
</dbReference>
<reference evidence="4" key="2">
    <citation type="submission" date="2010-05" db="EMBL/GenBank/DDBJ databases">
        <title>The genome sequence of Magnaporthe poae strain ATCC 64411.</title>
        <authorList>
            <person name="Ma L.-J."/>
            <person name="Dead R."/>
            <person name="Young S."/>
            <person name="Zeng Q."/>
            <person name="Koehrsen M."/>
            <person name="Alvarado L."/>
            <person name="Berlin A."/>
            <person name="Chapman S.B."/>
            <person name="Chen Z."/>
            <person name="Freedman E."/>
            <person name="Gellesch M."/>
            <person name="Goldberg J."/>
            <person name="Griggs A."/>
            <person name="Gujja S."/>
            <person name="Heilman E.R."/>
            <person name="Heiman D."/>
            <person name="Hepburn T."/>
            <person name="Howarth C."/>
            <person name="Jen D."/>
            <person name="Larson L."/>
            <person name="Mehta T."/>
            <person name="Neiman D."/>
            <person name="Pearson M."/>
            <person name="Roberts A."/>
            <person name="Saif S."/>
            <person name="Shea T."/>
            <person name="Shenoy N."/>
            <person name="Sisk P."/>
            <person name="Stolte C."/>
            <person name="Sykes S."/>
            <person name="Walk T."/>
            <person name="White J."/>
            <person name="Yandava C."/>
            <person name="Haas B."/>
            <person name="Nusbaum C."/>
            <person name="Birren B."/>
        </authorList>
    </citation>
    <scope>NUCLEOTIDE SEQUENCE [LARGE SCALE GENOMIC DNA]</scope>
    <source>
        <strain evidence="4">ATCC 64411 / 73-15</strain>
    </source>
</reference>
<dbReference type="AlphaFoldDB" id="A0A0C4E5S3"/>
<accession>A0A0C4E5S3</accession>
<reference evidence="3" key="4">
    <citation type="journal article" date="2015" name="G3 (Bethesda)">
        <title>Genome sequences of three phytopathogenic species of the Magnaporthaceae family of fungi.</title>
        <authorList>
            <person name="Okagaki L.H."/>
            <person name="Nunes C.C."/>
            <person name="Sailsbery J."/>
            <person name="Clay B."/>
            <person name="Brown D."/>
            <person name="John T."/>
            <person name="Oh Y."/>
            <person name="Young N."/>
            <person name="Fitzgerald M."/>
            <person name="Haas B.J."/>
            <person name="Zeng Q."/>
            <person name="Young S."/>
            <person name="Adiconis X."/>
            <person name="Fan L."/>
            <person name="Levin J.Z."/>
            <person name="Mitchell T.K."/>
            <person name="Okubara P.A."/>
            <person name="Farman M.L."/>
            <person name="Kohn L.M."/>
            <person name="Birren B."/>
            <person name="Ma L.-J."/>
            <person name="Dean R.A."/>
        </authorList>
    </citation>
    <scope>NUCLEOTIDE SEQUENCE</scope>
    <source>
        <strain evidence="3">ATCC 64411 / 73-15</strain>
    </source>
</reference>
<reference evidence="2" key="1">
    <citation type="submission" date="2010-05" db="EMBL/GenBank/DDBJ databases">
        <title>The Genome Sequence of Magnaporthe poae strain ATCC 64411.</title>
        <authorList>
            <consortium name="The Broad Institute Genome Sequencing Platform"/>
            <consortium name="Broad Institute Genome Sequencing Center for Infectious Disease"/>
            <person name="Ma L.-J."/>
            <person name="Dead R."/>
            <person name="Young S."/>
            <person name="Zeng Q."/>
            <person name="Koehrsen M."/>
            <person name="Alvarado L."/>
            <person name="Berlin A."/>
            <person name="Chapman S.B."/>
            <person name="Chen Z."/>
            <person name="Freedman E."/>
            <person name="Gellesch M."/>
            <person name="Goldberg J."/>
            <person name="Griggs A."/>
            <person name="Gujja S."/>
            <person name="Heilman E.R."/>
            <person name="Heiman D."/>
            <person name="Hepburn T."/>
            <person name="Howarth C."/>
            <person name="Jen D."/>
            <person name="Larson L."/>
            <person name="Mehta T."/>
            <person name="Neiman D."/>
            <person name="Pearson M."/>
            <person name="Roberts A."/>
            <person name="Saif S."/>
            <person name="Shea T."/>
            <person name="Shenoy N."/>
            <person name="Sisk P."/>
            <person name="Stolte C."/>
            <person name="Sykes S."/>
            <person name="Walk T."/>
            <person name="White J."/>
            <person name="Yandava C."/>
            <person name="Haas B."/>
            <person name="Nusbaum C."/>
            <person name="Birren B."/>
        </authorList>
    </citation>
    <scope>NUCLEOTIDE SEQUENCE</scope>
    <source>
        <strain evidence="2">ATCC 64411</strain>
    </source>
</reference>
<sequence>MTMLPHPADRHKLGLATFFTATAAAEVGGDDPIFYGVNRNDLFLAKCDRIRGITTRITGHGRKVTAACVYVESAPTTFHQHTCVRRSWRPQTHTQTHTHAGGGGGCQSLHSVHLLCCARPKETAAGSTVSNLVYLGPCPGPRVCVHPPRTISDMGPLGYAAGDSLWSGCSVFCHLASPHWVREEERTAQRGENTHSETRGTEKRTRQTHRGRTAQVNR</sequence>
<feature type="region of interest" description="Disordered" evidence="1">
    <location>
        <begin position="183"/>
        <end position="218"/>
    </location>
</feature>
<evidence type="ECO:0000256" key="1">
    <source>
        <dbReference type="SAM" id="MobiDB-lite"/>
    </source>
</evidence>